<evidence type="ECO:0000259" key="5">
    <source>
        <dbReference type="PROSITE" id="PS50931"/>
    </source>
</evidence>
<reference evidence="6 7" key="1">
    <citation type="submission" date="2023-05" db="EMBL/GenBank/DDBJ databases">
        <title>Draft genome sequence of Streptomyces sp. B-S-A6 isolated from a cave soil in Thailand.</title>
        <authorList>
            <person name="Chamroensaksri N."/>
            <person name="Muangham S."/>
        </authorList>
    </citation>
    <scope>NUCLEOTIDE SEQUENCE [LARGE SCALE GENOMIC DNA]</scope>
    <source>
        <strain evidence="6 7">B-S-A6</strain>
    </source>
</reference>
<dbReference type="Pfam" id="PF00126">
    <property type="entry name" value="HTH_1"/>
    <property type="match status" value="1"/>
</dbReference>
<organism evidence="6 7">
    <name type="scientific">Streptomyces cavernicola</name>
    <dbReference type="NCBI Taxonomy" id="3043613"/>
    <lineage>
        <taxon>Bacteria</taxon>
        <taxon>Bacillati</taxon>
        <taxon>Actinomycetota</taxon>
        <taxon>Actinomycetes</taxon>
        <taxon>Kitasatosporales</taxon>
        <taxon>Streptomycetaceae</taxon>
        <taxon>Streptomyces</taxon>
    </lineage>
</organism>
<dbReference type="InterPro" id="IPR036388">
    <property type="entry name" value="WH-like_DNA-bd_sf"/>
</dbReference>
<evidence type="ECO:0000313" key="7">
    <source>
        <dbReference type="Proteomes" id="UP001223978"/>
    </source>
</evidence>
<dbReference type="Gene3D" id="3.40.190.290">
    <property type="match status" value="1"/>
</dbReference>
<dbReference type="Gene3D" id="1.10.10.10">
    <property type="entry name" value="Winged helix-like DNA-binding domain superfamily/Winged helix DNA-binding domain"/>
    <property type="match status" value="1"/>
</dbReference>
<evidence type="ECO:0000313" key="6">
    <source>
        <dbReference type="EMBL" id="MDI3406903.1"/>
    </source>
</evidence>
<comment type="caution">
    <text evidence="6">The sequence shown here is derived from an EMBL/GenBank/DDBJ whole genome shotgun (WGS) entry which is preliminary data.</text>
</comment>
<keyword evidence="2" id="KW-0805">Transcription regulation</keyword>
<dbReference type="Pfam" id="PF03466">
    <property type="entry name" value="LysR_substrate"/>
    <property type="match status" value="1"/>
</dbReference>
<name>A0ABT6SFD9_9ACTN</name>
<dbReference type="InterPro" id="IPR005119">
    <property type="entry name" value="LysR_subst-bd"/>
</dbReference>
<keyword evidence="3" id="KW-0238">DNA-binding</keyword>
<gene>
    <name evidence="6" type="ORF">QIS96_24200</name>
</gene>
<dbReference type="PROSITE" id="PS50931">
    <property type="entry name" value="HTH_LYSR"/>
    <property type="match status" value="1"/>
</dbReference>
<feature type="domain" description="HTH lysR-type" evidence="5">
    <location>
        <begin position="1"/>
        <end position="59"/>
    </location>
</feature>
<dbReference type="PANTHER" id="PTHR30346:SF9">
    <property type="entry name" value="LYSR FAMILY TRANSCRIPTIONAL REGULATOR"/>
    <property type="match status" value="1"/>
</dbReference>
<comment type="similarity">
    <text evidence="1">Belongs to the LysR transcriptional regulatory family.</text>
</comment>
<evidence type="ECO:0000256" key="4">
    <source>
        <dbReference type="ARBA" id="ARBA00023163"/>
    </source>
</evidence>
<dbReference type="CDD" id="cd05466">
    <property type="entry name" value="PBP2_LTTR_substrate"/>
    <property type="match status" value="1"/>
</dbReference>
<dbReference type="InterPro" id="IPR036390">
    <property type="entry name" value="WH_DNA-bd_sf"/>
</dbReference>
<evidence type="ECO:0000256" key="3">
    <source>
        <dbReference type="ARBA" id="ARBA00023125"/>
    </source>
</evidence>
<keyword evidence="4" id="KW-0804">Transcription</keyword>
<dbReference type="SUPFAM" id="SSF46785">
    <property type="entry name" value="Winged helix' DNA-binding domain"/>
    <property type="match status" value="1"/>
</dbReference>
<dbReference type="SUPFAM" id="SSF53850">
    <property type="entry name" value="Periplasmic binding protein-like II"/>
    <property type="match status" value="1"/>
</dbReference>
<accession>A0ABT6SFD9</accession>
<dbReference type="RefSeq" id="WP_282544830.1">
    <property type="nucleotide sequence ID" value="NZ_JASCIQ010000027.1"/>
</dbReference>
<dbReference type="InterPro" id="IPR000847">
    <property type="entry name" value="LysR_HTH_N"/>
</dbReference>
<dbReference type="PANTHER" id="PTHR30346">
    <property type="entry name" value="TRANSCRIPTIONAL DUAL REGULATOR HCAR-RELATED"/>
    <property type="match status" value="1"/>
</dbReference>
<keyword evidence="7" id="KW-1185">Reference proteome</keyword>
<dbReference type="EMBL" id="JASCIQ010000027">
    <property type="protein sequence ID" value="MDI3406903.1"/>
    <property type="molecule type" value="Genomic_DNA"/>
</dbReference>
<sequence length="334" mass="35818">MELRQLEYFLAVVEHEGLNRAAQHLYVSQPTLSQAVQSLERELGVTLFHRAARRNLVLTSAGTLLVPKARAILEGVVAARDTMSRARALKAGSVSIGTMPEMSSDAVASWITSFRARHPDVRLDIAEVPGVRALCGEVEAGRCELGFTTLPVPTEGLDFVELGVQRMLLVMPPGSPAPAGGRLPLDAVGELPLTVCAPAQRENDRVGSALRDVGVEPRLIASMPNRHAQLTLVLGGGVHAFLPLRMAVQARRLGAVVVETDPVVSAPFGIVHRRAALSPAAEEVVRRCRATLDSWYAAIERRQAEGASLLDAADAAYDDVHRPIGTEPRPVNDA</sequence>
<protein>
    <submittedName>
        <fullName evidence="6">LysR family transcriptional regulator</fullName>
    </submittedName>
</protein>
<dbReference type="Proteomes" id="UP001223978">
    <property type="component" value="Unassembled WGS sequence"/>
</dbReference>
<evidence type="ECO:0000256" key="2">
    <source>
        <dbReference type="ARBA" id="ARBA00023015"/>
    </source>
</evidence>
<evidence type="ECO:0000256" key="1">
    <source>
        <dbReference type="ARBA" id="ARBA00009437"/>
    </source>
</evidence>
<dbReference type="PRINTS" id="PR00039">
    <property type="entry name" value="HTHLYSR"/>
</dbReference>
<proteinExistence type="inferred from homology"/>